<dbReference type="InterPro" id="IPR001646">
    <property type="entry name" value="5peptide_repeat"/>
</dbReference>
<sequence>MNMLLFKKIMKRNKLALISILVVLGVVLLVFIVDIPFFMDKISRGSSSLRENIISIAKVAIPLKDRILSRTVADKLARIQSTGACQFCDLTQSNMEGMDLKGIDLRYANLARANLYGTNLTGANLRGANLSGVLLRMTILKGSNLSEAELTFASLIWHDLRDVDLRGADLSSANLTGANLVGANLSGINL</sequence>
<dbReference type="Gene3D" id="2.160.20.80">
    <property type="entry name" value="E3 ubiquitin-protein ligase SopA"/>
    <property type="match status" value="1"/>
</dbReference>
<dbReference type="EMBL" id="UINC01217623">
    <property type="protein sequence ID" value="SVE44294.1"/>
    <property type="molecule type" value="Genomic_DNA"/>
</dbReference>
<dbReference type="PANTHER" id="PTHR14136">
    <property type="entry name" value="BTB_POZ DOMAIN-CONTAINING PROTEIN KCTD9"/>
    <property type="match status" value="1"/>
</dbReference>
<accession>A0A383DIZ8</accession>
<reference evidence="1" key="1">
    <citation type="submission" date="2018-05" db="EMBL/GenBank/DDBJ databases">
        <authorList>
            <person name="Lanie J.A."/>
            <person name="Ng W.-L."/>
            <person name="Kazmierczak K.M."/>
            <person name="Andrzejewski T.M."/>
            <person name="Davidsen T.M."/>
            <person name="Wayne K.J."/>
            <person name="Tettelin H."/>
            <person name="Glass J.I."/>
            <person name="Rusch D."/>
            <person name="Podicherti R."/>
            <person name="Tsui H.-C.T."/>
            <person name="Winkler M.E."/>
        </authorList>
    </citation>
    <scope>NUCLEOTIDE SEQUENCE</scope>
</reference>
<gene>
    <name evidence="1" type="ORF">METZ01_LOCUS497148</name>
</gene>
<dbReference type="SUPFAM" id="SSF141571">
    <property type="entry name" value="Pentapeptide repeat-like"/>
    <property type="match status" value="1"/>
</dbReference>
<dbReference type="Pfam" id="PF00805">
    <property type="entry name" value="Pentapeptide"/>
    <property type="match status" value="2"/>
</dbReference>
<name>A0A383DIZ8_9ZZZZ</name>
<dbReference type="InterPro" id="IPR051082">
    <property type="entry name" value="Pentapeptide-BTB/POZ_domain"/>
</dbReference>
<protein>
    <recommendedName>
        <fullName evidence="2">Pentapeptide repeat-containing protein</fullName>
    </recommendedName>
</protein>
<organism evidence="1">
    <name type="scientific">marine metagenome</name>
    <dbReference type="NCBI Taxonomy" id="408172"/>
    <lineage>
        <taxon>unclassified sequences</taxon>
        <taxon>metagenomes</taxon>
        <taxon>ecological metagenomes</taxon>
    </lineage>
</organism>
<dbReference type="PANTHER" id="PTHR14136:SF17">
    <property type="entry name" value="BTB_POZ DOMAIN-CONTAINING PROTEIN KCTD9"/>
    <property type="match status" value="1"/>
</dbReference>
<dbReference type="AlphaFoldDB" id="A0A383DIZ8"/>
<proteinExistence type="predicted"/>
<evidence type="ECO:0000313" key="1">
    <source>
        <dbReference type="EMBL" id="SVE44294.1"/>
    </source>
</evidence>
<evidence type="ECO:0008006" key="2">
    <source>
        <dbReference type="Google" id="ProtNLM"/>
    </source>
</evidence>
<feature type="non-terminal residue" evidence="1">
    <location>
        <position position="190"/>
    </location>
</feature>